<evidence type="ECO:0000256" key="2">
    <source>
        <dbReference type="ARBA" id="ARBA00010141"/>
    </source>
</evidence>
<feature type="site" description="Increases basicity of active site Tyr" evidence="11">
    <location>
        <position position="109"/>
    </location>
</feature>
<comment type="cofactor">
    <cofactor evidence="12">
        <name>NAD(+)</name>
        <dbReference type="ChEBI" id="CHEBI:57540"/>
    </cofactor>
    <text evidence="12">Binds 1 NAD(+) per subunit.</text>
</comment>
<keyword evidence="16" id="KW-1185">Reference proteome</keyword>
<keyword evidence="4 12" id="KW-0378">Hydrolase</keyword>
<evidence type="ECO:0008006" key="17">
    <source>
        <dbReference type="Google" id="ProtNLM"/>
    </source>
</evidence>
<comment type="similarity">
    <text evidence="2 12">Belongs to the glycosyl hydrolase 4 family.</text>
</comment>
<dbReference type="SUPFAM" id="SSF51556">
    <property type="entry name" value="Metallo-dependent hydrolases"/>
    <property type="match status" value="1"/>
</dbReference>
<dbReference type="EMBL" id="BOPH01000031">
    <property type="protein sequence ID" value="GIJ67827.1"/>
    <property type="molecule type" value="Genomic_DNA"/>
</dbReference>
<feature type="domain" description="Glycosyl hydrolase family 4 C-terminal" evidence="14">
    <location>
        <begin position="195"/>
        <end position="400"/>
    </location>
</feature>
<evidence type="ECO:0000259" key="13">
    <source>
        <dbReference type="Pfam" id="PF04909"/>
    </source>
</evidence>
<dbReference type="InterPro" id="IPR032466">
    <property type="entry name" value="Metal_Hydrolase"/>
</dbReference>
<dbReference type="GO" id="GO:0016616">
    <property type="term" value="F:oxidoreductase activity, acting on the CH-OH group of donors, NAD or NADP as acceptor"/>
    <property type="evidence" value="ECO:0007669"/>
    <property type="project" value="InterPro"/>
</dbReference>
<organism evidence="15 16">
    <name type="scientific">Virgisporangium ochraceum</name>
    <dbReference type="NCBI Taxonomy" id="65505"/>
    <lineage>
        <taxon>Bacteria</taxon>
        <taxon>Bacillati</taxon>
        <taxon>Actinomycetota</taxon>
        <taxon>Actinomycetes</taxon>
        <taxon>Micromonosporales</taxon>
        <taxon>Micromonosporaceae</taxon>
        <taxon>Virgisporangium</taxon>
    </lineage>
</organism>
<keyword evidence="10" id="KW-0170">Cobalt</keyword>
<dbReference type="GO" id="GO:0046872">
    <property type="term" value="F:metal ion binding"/>
    <property type="evidence" value="ECO:0007669"/>
    <property type="project" value="UniProtKB-KW"/>
</dbReference>
<proteinExistence type="inferred from homology"/>
<dbReference type="Gene3D" id="3.20.20.140">
    <property type="entry name" value="Metal-dependent hydrolases"/>
    <property type="match status" value="1"/>
</dbReference>
<comment type="caution">
    <text evidence="15">The sequence shown here is derived from an EMBL/GenBank/DDBJ whole genome shotgun (WGS) entry which is preliminary data.</text>
</comment>
<dbReference type="CDD" id="cd05297">
    <property type="entry name" value="GH4_alpha_glucosidase_galactosidase"/>
    <property type="match status" value="1"/>
</dbReference>
<dbReference type="NCBIfam" id="NF011657">
    <property type="entry name" value="PRK15076.1"/>
    <property type="match status" value="1"/>
</dbReference>
<evidence type="ECO:0000256" key="12">
    <source>
        <dbReference type="RuleBase" id="RU361152"/>
    </source>
</evidence>
<dbReference type="Proteomes" id="UP000635606">
    <property type="component" value="Unassembled WGS sequence"/>
</dbReference>
<keyword evidence="10" id="KW-0533">Nickel</keyword>
<evidence type="ECO:0000256" key="8">
    <source>
        <dbReference type="ARBA" id="ARBA00023295"/>
    </source>
</evidence>
<dbReference type="GO" id="GO:0005975">
    <property type="term" value="P:carbohydrate metabolic process"/>
    <property type="evidence" value="ECO:0007669"/>
    <property type="project" value="InterPro"/>
</dbReference>
<evidence type="ECO:0000259" key="14">
    <source>
        <dbReference type="Pfam" id="PF11975"/>
    </source>
</evidence>
<dbReference type="Gene3D" id="3.90.1820.10">
    <property type="entry name" value="AglA-like glucosidase"/>
    <property type="match status" value="1"/>
</dbReference>
<keyword evidence="10" id="KW-0408">Iron</keyword>
<dbReference type="InterPro" id="IPR036291">
    <property type="entry name" value="NAD(P)-bd_dom_sf"/>
</dbReference>
<evidence type="ECO:0000256" key="1">
    <source>
        <dbReference type="ARBA" id="ARBA00001936"/>
    </source>
</evidence>
<feature type="binding site" evidence="9">
    <location>
        <position position="147"/>
    </location>
    <ligand>
        <name>substrate</name>
    </ligand>
</feature>
<dbReference type="InterPro" id="IPR015955">
    <property type="entry name" value="Lactate_DH/Glyco_Ohase_4_C"/>
</dbReference>
<evidence type="ECO:0000256" key="11">
    <source>
        <dbReference type="PIRSR" id="PIRSR601088-4"/>
    </source>
</evidence>
<keyword evidence="7" id="KW-0119">Carbohydrate metabolism</keyword>
<dbReference type="GO" id="GO:0004553">
    <property type="term" value="F:hydrolase activity, hydrolyzing O-glycosyl compounds"/>
    <property type="evidence" value="ECO:0007669"/>
    <property type="project" value="InterPro"/>
</dbReference>
<dbReference type="PANTHER" id="PTHR32092">
    <property type="entry name" value="6-PHOSPHO-BETA-GLUCOSIDASE-RELATED"/>
    <property type="match status" value="1"/>
</dbReference>
<accession>A0A8J4EDD1</accession>
<dbReference type="Pfam" id="PF04909">
    <property type="entry name" value="Amidohydro_2"/>
    <property type="match status" value="1"/>
</dbReference>
<keyword evidence="5 12" id="KW-0520">NAD</keyword>
<dbReference type="PANTHER" id="PTHR32092:SF6">
    <property type="entry name" value="ALPHA-GALACTOSIDASE"/>
    <property type="match status" value="1"/>
</dbReference>
<dbReference type="Pfam" id="PF11975">
    <property type="entry name" value="Glyco_hydro_4C"/>
    <property type="match status" value="1"/>
</dbReference>
<evidence type="ECO:0000256" key="6">
    <source>
        <dbReference type="ARBA" id="ARBA00023211"/>
    </source>
</evidence>
<dbReference type="SUPFAM" id="SSF51735">
    <property type="entry name" value="NAD(P)-binding Rossmann-fold domains"/>
    <property type="match status" value="1"/>
</dbReference>
<dbReference type="PRINTS" id="PR00732">
    <property type="entry name" value="GLHYDRLASE4"/>
</dbReference>
<evidence type="ECO:0000256" key="4">
    <source>
        <dbReference type="ARBA" id="ARBA00022801"/>
    </source>
</evidence>
<dbReference type="InterPro" id="IPR006680">
    <property type="entry name" value="Amidohydro-rel"/>
</dbReference>
<dbReference type="InterPro" id="IPR022616">
    <property type="entry name" value="Glyco_hydro_4_C"/>
</dbReference>
<evidence type="ECO:0000256" key="9">
    <source>
        <dbReference type="PIRSR" id="PIRSR601088-2"/>
    </source>
</evidence>
<name>A0A8J4EDD1_9ACTN</name>
<evidence type="ECO:0000256" key="3">
    <source>
        <dbReference type="ARBA" id="ARBA00022723"/>
    </source>
</evidence>
<sequence length="806" mass="88844">MARIALIGAGSVTFTRRLLSDLFSYPELAGTTVVLHDIDERRLATAEAMARWMAGKLGADVRVEAHADRRRALAGADHVINEIAVGGRAAAQLDFDVPARFGVRQTIADTLGIGGIFRALRTIPVVRAIGHELAELAPDALLLNYTNPMTMIPRAVFEGTPFTRVVGLCHSVRDTEARLARLVGVPRGECAMVTAGVNHQAWVLRFEHDGENLYPLLDAAIGADPELRRTVRVEMYRRLGYFPTESSEHGSEYVPWFLPHAGEVERFRIPIGEYLTWLDRNAGEYEEHVRGLADGTGVTIEPTSELASEVIRAIETGTPRVVYGNVHNDGLIGNLPPEACVEVPCHVDRAGVRPLRIGALPPQLAALNRTFLNVGDLTLRAALDGRREHVYHAAMLDPHTAARLTLAEIHDLVDAMFDAHHDLLPENLRRDRPVPKAGAADLMTGMVPSEEAASSHPLYDLPLRSWEPRTQLVVPASEVPTPRFPVIDAHSHLGRWLTDDGSWMVKDPAALVDLMDRCGVRAMVNLCGRFGAELAENIARYDAAYPGRFATFCHVDWEELSAPGFGERIAAGLAASVAAGARGLKVWKDLGLHRRDHRGDLVLLDDERLGPLWAAAADLDIPVAVHTADPKAFFEPVDAHNERLEQLLRYPQWSFASPEFPPFERLIDAFEAVVAANPGTTFVGVHGGCYPENLGRVGDMLDRYPNYHIDISARLAELGRQPRATRDLFTRHPDRVLFGTDTFPPDERSYHLHYRFLESGDEKFPHDPDGSQLMGRWAIDGLDLDDDTLRAVYAGNAARLVPALAL</sequence>
<feature type="binding site" evidence="10">
    <location>
        <position position="169"/>
    </location>
    <ligand>
        <name>Mn(2+)</name>
        <dbReference type="ChEBI" id="CHEBI:29035"/>
    </ligand>
</feature>
<evidence type="ECO:0000313" key="16">
    <source>
        <dbReference type="Proteomes" id="UP000635606"/>
    </source>
</evidence>
<gene>
    <name evidence="15" type="ORF">Voc01_027440</name>
</gene>
<keyword evidence="6 10" id="KW-0464">Manganese</keyword>
<dbReference type="InterPro" id="IPR053715">
    <property type="entry name" value="GH4_Enzyme_sf"/>
</dbReference>
<dbReference type="AlphaFoldDB" id="A0A8J4EDD1"/>
<dbReference type="RefSeq" id="WP_203927759.1">
    <property type="nucleotide sequence ID" value="NZ_BOPH01000031.1"/>
</dbReference>
<keyword evidence="3 10" id="KW-0479">Metal-binding</keyword>
<evidence type="ECO:0000256" key="10">
    <source>
        <dbReference type="PIRSR" id="PIRSR601088-3"/>
    </source>
</evidence>
<evidence type="ECO:0000256" key="7">
    <source>
        <dbReference type="ARBA" id="ARBA00023277"/>
    </source>
</evidence>
<feature type="binding site" evidence="10">
    <location>
        <position position="199"/>
    </location>
    <ligand>
        <name>Mn(2+)</name>
        <dbReference type="ChEBI" id="CHEBI:29035"/>
    </ligand>
</feature>
<comment type="cofactor">
    <cofactor evidence="1">
        <name>Mn(2+)</name>
        <dbReference type="ChEBI" id="CHEBI:29035"/>
    </cofactor>
</comment>
<evidence type="ECO:0000313" key="15">
    <source>
        <dbReference type="EMBL" id="GIJ67827.1"/>
    </source>
</evidence>
<reference evidence="15" key="1">
    <citation type="submission" date="2021-01" db="EMBL/GenBank/DDBJ databases">
        <title>Whole genome shotgun sequence of Virgisporangium ochraceum NBRC 16418.</title>
        <authorList>
            <person name="Komaki H."/>
            <person name="Tamura T."/>
        </authorList>
    </citation>
    <scope>NUCLEOTIDE SEQUENCE</scope>
    <source>
        <strain evidence="15">NBRC 16418</strain>
    </source>
</reference>
<keyword evidence="8 12" id="KW-0326">Glycosidase</keyword>
<dbReference type="InterPro" id="IPR001088">
    <property type="entry name" value="Glyco_hydro_4"/>
</dbReference>
<protein>
    <recommendedName>
        <fullName evidence="17">Glycoside hydrolase family 4</fullName>
    </recommendedName>
</protein>
<feature type="domain" description="Amidohydrolase-related" evidence="13">
    <location>
        <begin position="529"/>
        <end position="801"/>
    </location>
</feature>
<dbReference type="Pfam" id="PF02056">
    <property type="entry name" value="Glyco_hydro_4"/>
    <property type="match status" value="1"/>
</dbReference>
<dbReference type="SUPFAM" id="SSF56327">
    <property type="entry name" value="LDH C-terminal domain-like"/>
    <property type="match status" value="1"/>
</dbReference>
<evidence type="ECO:0000256" key="5">
    <source>
        <dbReference type="ARBA" id="ARBA00023027"/>
    </source>
</evidence>